<dbReference type="RefSeq" id="WP_284258506.1">
    <property type="nucleotide sequence ID" value="NZ_BSOS01000067.1"/>
</dbReference>
<keyword evidence="3" id="KW-1185">Reference proteome</keyword>
<evidence type="ECO:0000313" key="2">
    <source>
        <dbReference type="EMBL" id="GLR67758.1"/>
    </source>
</evidence>
<sequence length="117" mass="11613">MNVMTAAIFTVAASCALFSASQPAFASGSGGQGDAAIGGLAGMAVSNAQLEKLRGGSFVVSSTNVGIDTGNSANNTTTGNIANTQSINNNTGITTIFENTGNNSLFQSSTTVNISLK</sequence>
<proteinExistence type="predicted"/>
<name>A0ABQ6AC26_9PROT</name>
<dbReference type="Proteomes" id="UP001156641">
    <property type="component" value="Unassembled WGS sequence"/>
</dbReference>
<gene>
    <name evidence="2" type="ORF">GCM10010909_24390</name>
</gene>
<dbReference type="EMBL" id="BSOS01000067">
    <property type="protein sequence ID" value="GLR67758.1"/>
    <property type="molecule type" value="Genomic_DNA"/>
</dbReference>
<keyword evidence="1" id="KW-0732">Signal</keyword>
<accession>A0ABQ6AC26</accession>
<protein>
    <recommendedName>
        <fullName evidence="4">Secreted protein</fullName>
    </recommendedName>
</protein>
<comment type="caution">
    <text evidence="2">The sequence shown here is derived from an EMBL/GenBank/DDBJ whole genome shotgun (WGS) entry which is preliminary data.</text>
</comment>
<feature type="chain" id="PRO_5045984641" description="Secreted protein" evidence="1">
    <location>
        <begin position="27"/>
        <end position="117"/>
    </location>
</feature>
<evidence type="ECO:0008006" key="4">
    <source>
        <dbReference type="Google" id="ProtNLM"/>
    </source>
</evidence>
<evidence type="ECO:0000313" key="3">
    <source>
        <dbReference type="Proteomes" id="UP001156641"/>
    </source>
</evidence>
<feature type="signal peptide" evidence="1">
    <location>
        <begin position="1"/>
        <end position="26"/>
    </location>
</feature>
<evidence type="ECO:0000256" key="1">
    <source>
        <dbReference type="SAM" id="SignalP"/>
    </source>
</evidence>
<organism evidence="2 3">
    <name type="scientific">Acidocella aquatica</name>
    <dbReference type="NCBI Taxonomy" id="1922313"/>
    <lineage>
        <taxon>Bacteria</taxon>
        <taxon>Pseudomonadati</taxon>
        <taxon>Pseudomonadota</taxon>
        <taxon>Alphaproteobacteria</taxon>
        <taxon>Acetobacterales</taxon>
        <taxon>Acidocellaceae</taxon>
        <taxon>Acidocella</taxon>
    </lineage>
</organism>
<reference evidence="3" key="1">
    <citation type="journal article" date="2019" name="Int. J. Syst. Evol. Microbiol.">
        <title>The Global Catalogue of Microorganisms (GCM) 10K type strain sequencing project: providing services to taxonomists for standard genome sequencing and annotation.</title>
        <authorList>
            <consortium name="The Broad Institute Genomics Platform"/>
            <consortium name="The Broad Institute Genome Sequencing Center for Infectious Disease"/>
            <person name="Wu L."/>
            <person name="Ma J."/>
        </authorList>
    </citation>
    <scope>NUCLEOTIDE SEQUENCE [LARGE SCALE GENOMIC DNA]</scope>
    <source>
        <strain evidence="3">NBRC 112502</strain>
    </source>
</reference>